<name>A0AAD5WL95_PARTN</name>
<evidence type="ECO:0000313" key="2">
    <source>
        <dbReference type="Proteomes" id="UP001196413"/>
    </source>
</evidence>
<gene>
    <name evidence="1" type="ORF">KIN20_036518</name>
</gene>
<proteinExistence type="predicted"/>
<organism evidence="1 2">
    <name type="scientific">Parelaphostrongylus tenuis</name>
    <name type="common">Meningeal worm</name>
    <dbReference type="NCBI Taxonomy" id="148309"/>
    <lineage>
        <taxon>Eukaryota</taxon>
        <taxon>Metazoa</taxon>
        <taxon>Ecdysozoa</taxon>
        <taxon>Nematoda</taxon>
        <taxon>Chromadorea</taxon>
        <taxon>Rhabditida</taxon>
        <taxon>Rhabditina</taxon>
        <taxon>Rhabditomorpha</taxon>
        <taxon>Strongyloidea</taxon>
        <taxon>Metastrongylidae</taxon>
        <taxon>Parelaphostrongylus</taxon>
    </lineage>
</organism>
<keyword evidence="2" id="KW-1185">Reference proteome</keyword>
<sequence length="81" mass="9586">MKAIEPKQRGAQWRYVGIVRLPLMRRFFFRGLGSFVGNYLICIDNENRIPLESTRDNCNCGFAKRDFRYMFESPSPFKKNS</sequence>
<dbReference type="Proteomes" id="UP001196413">
    <property type="component" value="Unassembled WGS sequence"/>
</dbReference>
<reference evidence="1" key="1">
    <citation type="submission" date="2021-06" db="EMBL/GenBank/DDBJ databases">
        <title>Parelaphostrongylus tenuis whole genome reference sequence.</title>
        <authorList>
            <person name="Garwood T.J."/>
            <person name="Larsen P.A."/>
            <person name="Fountain-Jones N.M."/>
            <person name="Garbe J.R."/>
            <person name="Macchietto M.G."/>
            <person name="Kania S.A."/>
            <person name="Gerhold R.W."/>
            <person name="Richards J.E."/>
            <person name="Wolf T.M."/>
        </authorList>
    </citation>
    <scope>NUCLEOTIDE SEQUENCE</scope>
    <source>
        <strain evidence="1">MNPRO001-30</strain>
        <tissue evidence="1">Meninges</tissue>
    </source>
</reference>
<accession>A0AAD5WL95</accession>
<protein>
    <submittedName>
        <fullName evidence="1">Uncharacterized protein</fullName>
    </submittedName>
</protein>
<dbReference type="EMBL" id="JAHQIW010007368">
    <property type="protein sequence ID" value="KAJ1373956.1"/>
    <property type="molecule type" value="Genomic_DNA"/>
</dbReference>
<evidence type="ECO:0000313" key="1">
    <source>
        <dbReference type="EMBL" id="KAJ1373956.1"/>
    </source>
</evidence>
<dbReference type="AlphaFoldDB" id="A0AAD5WL95"/>
<comment type="caution">
    <text evidence="1">The sequence shown here is derived from an EMBL/GenBank/DDBJ whole genome shotgun (WGS) entry which is preliminary data.</text>
</comment>